<dbReference type="Pfam" id="PF04468">
    <property type="entry name" value="PSP1"/>
    <property type="match status" value="1"/>
</dbReference>
<feature type="region of interest" description="Disordered" evidence="1">
    <location>
        <begin position="270"/>
        <end position="313"/>
    </location>
</feature>
<feature type="domain" description="PSP1 C-terminal" evidence="2">
    <location>
        <begin position="61"/>
        <end position="146"/>
    </location>
</feature>
<gene>
    <name evidence="3" type="ORF">C4N26_08570</name>
</gene>
<proteinExistence type="predicted"/>
<sequence length="313" mass="34793">MKKVISVRFKDNGKTYYFDPADTPIKTGDYVIVETARGVECGEVVQGVKEIADSAVPKALKPITRMADSVDVRRMRQNREDEKRAYHTCQECIARHGLEMKLVEAEYTLDRSKIMFYFTADGRVDFRELVKDLAGIFHTRIELRQIGVRDESKMIGGLGICGQPFCCSRFLKDFQPVSIKMAKEQGLSLNPTKISGACGRLMCCLAYEESAYEYLNSIMPMVGSTVRTPDGLGTVLEVNPISGYLRVRCGTEAFAPRYYKVSVCEYISGGKRAPRRPDPDDDYSGVRNPAPVVASVNADGTSSCPGCGRKDKK</sequence>
<dbReference type="NCBIfam" id="NF041131">
    <property type="entry name" value="RicT_YaaT_fam"/>
    <property type="match status" value="1"/>
</dbReference>
<dbReference type="GO" id="GO:0005737">
    <property type="term" value="C:cytoplasm"/>
    <property type="evidence" value="ECO:0007669"/>
    <property type="project" value="TreeGrafter"/>
</dbReference>
<accession>A0A329TV49</accession>
<dbReference type="PANTHER" id="PTHR43830:SF3">
    <property type="entry name" value="PROTEIN PSP1"/>
    <property type="match status" value="1"/>
</dbReference>
<dbReference type="PANTHER" id="PTHR43830">
    <property type="entry name" value="PROTEIN PSP1"/>
    <property type="match status" value="1"/>
</dbReference>
<reference evidence="3 4" key="1">
    <citation type="submission" date="2018-02" db="EMBL/GenBank/DDBJ databases">
        <title>Complete genome sequencing of Faecalibacterium prausnitzii strains isolated from the human gut.</title>
        <authorList>
            <person name="Fitzgerald B.C."/>
            <person name="Shkoporov A.N."/>
            <person name="Ross P.R."/>
            <person name="Hill C."/>
        </authorList>
    </citation>
    <scope>NUCLEOTIDE SEQUENCE [LARGE SCALE GENOMIC DNA]</scope>
    <source>
        <strain evidence="3 4">APC942/32-1</strain>
    </source>
</reference>
<evidence type="ECO:0000313" key="3">
    <source>
        <dbReference type="EMBL" id="RAW53937.1"/>
    </source>
</evidence>
<dbReference type="EMBL" id="PRLB01000007">
    <property type="protein sequence ID" value="RAW53937.1"/>
    <property type="molecule type" value="Genomic_DNA"/>
</dbReference>
<dbReference type="PROSITE" id="PS51411">
    <property type="entry name" value="PSP1_C"/>
    <property type="match status" value="1"/>
</dbReference>
<name>A0A329TV49_9FIRM</name>
<dbReference type="AlphaFoldDB" id="A0A329TV49"/>
<dbReference type="InterPro" id="IPR007557">
    <property type="entry name" value="PSP1_C"/>
</dbReference>
<organism evidence="3 4">
    <name type="scientific">Faecalibacterium prausnitzii</name>
    <dbReference type="NCBI Taxonomy" id="853"/>
    <lineage>
        <taxon>Bacteria</taxon>
        <taxon>Bacillati</taxon>
        <taxon>Bacillota</taxon>
        <taxon>Clostridia</taxon>
        <taxon>Eubacteriales</taxon>
        <taxon>Oscillospiraceae</taxon>
        <taxon>Faecalibacterium</taxon>
    </lineage>
</organism>
<dbReference type="InterPro" id="IPR047767">
    <property type="entry name" value="PSP1-like"/>
</dbReference>
<dbReference type="RefSeq" id="WP_158401105.1">
    <property type="nucleotide sequence ID" value="NZ_PRLB01000007.1"/>
</dbReference>
<comment type="caution">
    <text evidence="3">The sequence shown here is derived from an EMBL/GenBank/DDBJ whole genome shotgun (WGS) entry which is preliminary data.</text>
</comment>
<evidence type="ECO:0000256" key="1">
    <source>
        <dbReference type="SAM" id="MobiDB-lite"/>
    </source>
</evidence>
<dbReference type="OrthoDB" id="9779344at2"/>
<evidence type="ECO:0000313" key="4">
    <source>
        <dbReference type="Proteomes" id="UP000251144"/>
    </source>
</evidence>
<dbReference type="Proteomes" id="UP000251144">
    <property type="component" value="Unassembled WGS sequence"/>
</dbReference>
<protein>
    <submittedName>
        <fullName evidence="3">Stage 0 sporulation protein</fullName>
    </submittedName>
</protein>
<evidence type="ECO:0000259" key="2">
    <source>
        <dbReference type="PROSITE" id="PS51411"/>
    </source>
</evidence>